<dbReference type="InterPro" id="IPR002645">
    <property type="entry name" value="STAS_dom"/>
</dbReference>
<dbReference type="InterPro" id="IPR036513">
    <property type="entry name" value="STAS_dom_sf"/>
</dbReference>
<name>A0A919CLH8_9GAMM</name>
<evidence type="ECO:0000313" key="5">
    <source>
        <dbReference type="Proteomes" id="UP000644693"/>
    </source>
</evidence>
<dbReference type="InterPro" id="IPR003658">
    <property type="entry name" value="Anti-sigma_ant"/>
</dbReference>
<reference evidence="4" key="1">
    <citation type="journal article" date="2014" name="Int. J. Syst. Evol. Microbiol.">
        <title>Complete genome sequence of Corynebacterium casei LMG S-19264T (=DSM 44701T), isolated from a smear-ripened cheese.</title>
        <authorList>
            <consortium name="US DOE Joint Genome Institute (JGI-PGF)"/>
            <person name="Walter F."/>
            <person name="Albersmeier A."/>
            <person name="Kalinowski J."/>
            <person name="Ruckert C."/>
        </authorList>
    </citation>
    <scope>NUCLEOTIDE SEQUENCE</scope>
    <source>
        <strain evidence="4">KCTC 23430</strain>
    </source>
</reference>
<feature type="domain" description="STAS" evidence="3">
    <location>
        <begin position="37"/>
        <end position="96"/>
    </location>
</feature>
<dbReference type="EMBL" id="BMYM01000002">
    <property type="protein sequence ID" value="GHD36018.1"/>
    <property type="molecule type" value="Genomic_DNA"/>
</dbReference>
<dbReference type="PROSITE" id="PS50801">
    <property type="entry name" value="STAS"/>
    <property type="match status" value="1"/>
</dbReference>
<comment type="similarity">
    <text evidence="1 2">Belongs to the anti-sigma-factor antagonist family.</text>
</comment>
<protein>
    <recommendedName>
        <fullName evidence="2">Anti-sigma factor antagonist</fullName>
    </recommendedName>
</protein>
<dbReference type="Proteomes" id="UP000644693">
    <property type="component" value="Unassembled WGS sequence"/>
</dbReference>
<gene>
    <name evidence="4" type="ORF">GCM10007053_23800</name>
</gene>
<dbReference type="GO" id="GO:0043856">
    <property type="term" value="F:anti-sigma factor antagonist activity"/>
    <property type="evidence" value="ECO:0007669"/>
    <property type="project" value="InterPro"/>
</dbReference>
<dbReference type="Gene3D" id="3.30.750.24">
    <property type="entry name" value="STAS domain"/>
    <property type="match status" value="1"/>
</dbReference>
<dbReference type="AlphaFoldDB" id="A0A919CLH8"/>
<reference evidence="4" key="2">
    <citation type="submission" date="2020-09" db="EMBL/GenBank/DDBJ databases">
        <authorList>
            <person name="Sun Q."/>
            <person name="Kim S."/>
        </authorList>
    </citation>
    <scope>NUCLEOTIDE SEQUENCE</scope>
    <source>
        <strain evidence="4">KCTC 23430</strain>
    </source>
</reference>
<dbReference type="PANTHER" id="PTHR33495">
    <property type="entry name" value="ANTI-SIGMA FACTOR ANTAGONIST TM_1081-RELATED-RELATED"/>
    <property type="match status" value="1"/>
</dbReference>
<dbReference type="SUPFAM" id="SSF52091">
    <property type="entry name" value="SpoIIaa-like"/>
    <property type="match status" value="1"/>
</dbReference>
<evidence type="ECO:0000256" key="1">
    <source>
        <dbReference type="ARBA" id="ARBA00009013"/>
    </source>
</evidence>
<comment type="caution">
    <text evidence="4">The sequence shown here is derived from an EMBL/GenBank/DDBJ whole genome shotgun (WGS) entry which is preliminary data.</text>
</comment>
<dbReference type="InterPro" id="IPR058548">
    <property type="entry name" value="MlaB-like_STAS"/>
</dbReference>
<evidence type="ECO:0000313" key="4">
    <source>
        <dbReference type="EMBL" id="GHD36018.1"/>
    </source>
</evidence>
<sequence length="96" mass="10435">MFEIRQDGDYLRLKGRLDAAQAAGAESAFADITAGALLDMSALEYISSAGLGLLLKTHKRLMGQGAGLKLVEVNPHIADILHYSGFDRLFDVTREK</sequence>
<evidence type="ECO:0000256" key="2">
    <source>
        <dbReference type="RuleBase" id="RU003749"/>
    </source>
</evidence>
<accession>A0A919CLH8</accession>
<organism evidence="4 5">
    <name type="scientific">Parahalioglobus pacificus</name>
    <dbReference type="NCBI Taxonomy" id="930806"/>
    <lineage>
        <taxon>Bacteria</taxon>
        <taxon>Pseudomonadati</taxon>
        <taxon>Pseudomonadota</taxon>
        <taxon>Gammaproteobacteria</taxon>
        <taxon>Cellvibrionales</taxon>
        <taxon>Halieaceae</taxon>
        <taxon>Parahalioglobus</taxon>
    </lineage>
</organism>
<dbReference type="Pfam" id="PF13466">
    <property type="entry name" value="STAS_2"/>
    <property type="match status" value="1"/>
</dbReference>
<dbReference type="RefSeq" id="WP_189478009.1">
    <property type="nucleotide sequence ID" value="NZ_BMYM01000002.1"/>
</dbReference>
<evidence type="ECO:0000259" key="3">
    <source>
        <dbReference type="PROSITE" id="PS50801"/>
    </source>
</evidence>
<keyword evidence="5" id="KW-1185">Reference proteome</keyword>
<dbReference type="CDD" id="cd07043">
    <property type="entry name" value="STAS_anti-anti-sigma_factors"/>
    <property type="match status" value="1"/>
</dbReference>
<dbReference type="NCBIfam" id="TIGR00377">
    <property type="entry name" value="ant_ant_sig"/>
    <property type="match status" value="1"/>
</dbReference>
<proteinExistence type="inferred from homology"/>